<reference evidence="2" key="1">
    <citation type="submission" date="2022-10" db="EMBL/GenBank/DDBJ databases">
        <title>Genome assembly of Pristionchus species.</title>
        <authorList>
            <person name="Yoshida K."/>
            <person name="Sommer R.J."/>
        </authorList>
    </citation>
    <scope>NUCLEOTIDE SEQUENCE [LARGE SCALE GENOMIC DNA]</scope>
    <source>
        <strain evidence="2">RS5460</strain>
    </source>
</reference>
<dbReference type="Proteomes" id="UP001328107">
    <property type="component" value="Unassembled WGS sequence"/>
</dbReference>
<dbReference type="PANTHER" id="PTHR23020:SF8">
    <property type="entry name" value="CHK KINASE-LIKE DOMAIN-CONTAINING PROTEIN"/>
    <property type="match status" value="1"/>
</dbReference>
<name>A0AAN5HYU0_9BILA</name>
<evidence type="ECO:0000313" key="1">
    <source>
        <dbReference type="EMBL" id="GMR45421.1"/>
    </source>
</evidence>
<evidence type="ECO:0000313" key="2">
    <source>
        <dbReference type="Proteomes" id="UP001328107"/>
    </source>
</evidence>
<gene>
    <name evidence="1" type="ORF">PMAYCL1PPCAC_15616</name>
</gene>
<protein>
    <submittedName>
        <fullName evidence="1">Uncharacterized protein</fullName>
    </submittedName>
</protein>
<dbReference type="EMBL" id="BTRK01000004">
    <property type="protein sequence ID" value="GMR45421.1"/>
    <property type="molecule type" value="Genomic_DNA"/>
</dbReference>
<feature type="non-terminal residue" evidence="1">
    <location>
        <position position="1"/>
    </location>
</feature>
<organism evidence="1 2">
    <name type="scientific">Pristionchus mayeri</name>
    <dbReference type="NCBI Taxonomy" id="1317129"/>
    <lineage>
        <taxon>Eukaryota</taxon>
        <taxon>Metazoa</taxon>
        <taxon>Ecdysozoa</taxon>
        <taxon>Nematoda</taxon>
        <taxon>Chromadorea</taxon>
        <taxon>Rhabditida</taxon>
        <taxon>Rhabditina</taxon>
        <taxon>Diplogasteromorpha</taxon>
        <taxon>Diplogasteroidea</taxon>
        <taxon>Neodiplogasteridae</taxon>
        <taxon>Pristionchus</taxon>
    </lineage>
</organism>
<sequence length="160" mass="17540">DCILNTSVIWADVESHLRAALNTDAKLGINKSVFDIGDGNGYMTCCGLITCDWVGAGADENLPATVVLKIPSILPLRTLNDTLPDGQKLDSADEDKWAFMDRQITGIHNTEVATYDFLKEFEGLAVPKCYYGTAKLAEQQESGQLCLEYVGNTTTMNFHE</sequence>
<dbReference type="InterPro" id="IPR052961">
    <property type="entry name" value="Oxido-Kinase-like_Enzymes"/>
</dbReference>
<dbReference type="InterPro" id="IPR012877">
    <property type="entry name" value="Dhs-27"/>
</dbReference>
<proteinExistence type="predicted"/>
<dbReference type="PANTHER" id="PTHR23020">
    <property type="entry name" value="UNCHARACTERIZED NUCLEAR HORMONE RECEPTOR-RELATED"/>
    <property type="match status" value="1"/>
</dbReference>
<dbReference type="AlphaFoldDB" id="A0AAN5HYU0"/>
<dbReference type="Pfam" id="PF07914">
    <property type="entry name" value="DUF1679"/>
    <property type="match status" value="1"/>
</dbReference>
<feature type="non-terminal residue" evidence="1">
    <location>
        <position position="160"/>
    </location>
</feature>
<accession>A0AAN5HYU0</accession>
<keyword evidence="2" id="KW-1185">Reference proteome</keyword>
<comment type="caution">
    <text evidence="1">The sequence shown here is derived from an EMBL/GenBank/DDBJ whole genome shotgun (WGS) entry which is preliminary data.</text>
</comment>